<dbReference type="AlphaFoldDB" id="F6UMK9"/>
<proteinExistence type="inferred from homology"/>
<evidence type="ECO:0000256" key="21">
    <source>
        <dbReference type="SAM" id="MobiDB-lite"/>
    </source>
</evidence>
<evidence type="ECO:0000256" key="9">
    <source>
        <dbReference type="ARBA" id="ARBA00023053"/>
    </source>
</evidence>
<evidence type="ECO:0000313" key="25">
    <source>
        <dbReference type="Proteomes" id="UP000008144"/>
    </source>
</evidence>
<feature type="compositionally biased region" description="Acidic residues" evidence="21">
    <location>
        <begin position="18"/>
        <end position="30"/>
    </location>
</feature>
<organism evidence="24 25">
    <name type="scientific">Ciona intestinalis</name>
    <name type="common">Transparent sea squirt</name>
    <name type="synonym">Ascidia intestinalis</name>
    <dbReference type="NCBI Taxonomy" id="7719"/>
    <lineage>
        <taxon>Eukaryota</taxon>
        <taxon>Metazoa</taxon>
        <taxon>Chordata</taxon>
        <taxon>Tunicata</taxon>
        <taxon>Ascidiacea</taxon>
        <taxon>Phlebobranchia</taxon>
        <taxon>Cionidae</taxon>
        <taxon>Ciona</taxon>
    </lineage>
</organism>
<feature type="transmembrane region" description="Helical" evidence="22">
    <location>
        <begin position="70"/>
        <end position="94"/>
    </location>
</feature>
<evidence type="ECO:0000256" key="1">
    <source>
        <dbReference type="ARBA" id="ARBA00004107"/>
    </source>
</evidence>
<sequence length="460" mass="51529">MSTATERTALLADKNVEEQDTTDVDGSTDDGNEKQSSFVTIFSIWNVMMGTSLVSMPWGYTEAGLATSLVVHVAMVTMTVYTAYIILVCAANMVDPVTKKIPELIDMCRILIGPWTIWLNIIGSSIVFGGALIVYWILMVELLYNSVNSFYYFSDPTTNHTISTLSPHNVTCQLHADLQQTGIPEWWKKLVLPFIFIPLFLPILQLRKITFFSRLGAFGTLSVVILIISVIYKCVTWGFNANFNDTHSIHYIPQFKSSFPSLSGLLAMAFFLHNSLTTIFKHNKYQANNVRDLFAGYTLAFLTYTVIALSIYLAFPGPKSCIKQNFLDNLSYNDEVALAAQLVLFLRMLTVFPIVAYIFRVQLFTLISGVEYPGKFQVAIFNVLLITSCVLCAVFFPNVGDIIRYAGAFCGMMIMFVLPCTVRYIYKRKQGTTNNIETIVLVIVSILGVVNFIGQFTVSD</sequence>
<dbReference type="OMA" id="HWFTPTE"/>
<accession>F6UMK9</accession>
<dbReference type="FunCoup" id="F6UMK9">
    <property type="interactions" value="196"/>
</dbReference>
<reference evidence="25" key="1">
    <citation type="journal article" date="2002" name="Science">
        <title>The draft genome of Ciona intestinalis: insights into chordate and vertebrate origins.</title>
        <authorList>
            <person name="Dehal P."/>
            <person name="Satou Y."/>
            <person name="Campbell R.K."/>
            <person name="Chapman J."/>
            <person name="Degnan B."/>
            <person name="De Tomaso A."/>
            <person name="Davidson B."/>
            <person name="Di Gregorio A."/>
            <person name="Gelpke M."/>
            <person name="Goodstein D.M."/>
            <person name="Harafuji N."/>
            <person name="Hastings K.E."/>
            <person name="Ho I."/>
            <person name="Hotta K."/>
            <person name="Huang W."/>
            <person name="Kawashima T."/>
            <person name="Lemaire P."/>
            <person name="Martinez D."/>
            <person name="Meinertzhagen I.A."/>
            <person name="Necula S."/>
            <person name="Nonaka M."/>
            <person name="Putnam N."/>
            <person name="Rash S."/>
            <person name="Saiga H."/>
            <person name="Satake M."/>
            <person name="Terry A."/>
            <person name="Yamada L."/>
            <person name="Wang H.G."/>
            <person name="Awazu S."/>
            <person name="Azumi K."/>
            <person name="Boore J."/>
            <person name="Branno M."/>
            <person name="Chin-Bow S."/>
            <person name="DeSantis R."/>
            <person name="Doyle S."/>
            <person name="Francino P."/>
            <person name="Keys D.N."/>
            <person name="Haga S."/>
            <person name="Hayashi H."/>
            <person name="Hino K."/>
            <person name="Imai K.S."/>
            <person name="Inaba K."/>
            <person name="Kano S."/>
            <person name="Kobayashi K."/>
            <person name="Kobayashi M."/>
            <person name="Lee B.I."/>
            <person name="Makabe K.W."/>
            <person name="Manohar C."/>
            <person name="Matassi G."/>
            <person name="Medina M."/>
            <person name="Mochizuki Y."/>
            <person name="Mount S."/>
            <person name="Morishita T."/>
            <person name="Miura S."/>
            <person name="Nakayama A."/>
            <person name="Nishizaka S."/>
            <person name="Nomoto H."/>
            <person name="Ohta F."/>
            <person name="Oishi K."/>
            <person name="Rigoutsos I."/>
            <person name="Sano M."/>
            <person name="Sasaki A."/>
            <person name="Sasakura Y."/>
            <person name="Shoguchi E."/>
            <person name="Shin-i T."/>
            <person name="Spagnuolo A."/>
            <person name="Stainier D."/>
            <person name="Suzuki M.M."/>
            <person name="Tassy O."/>
            <person name="Takatori N."/>
            <person name="Tokuoka M."/>
            <person name="Yagi K."/>
            <person name="Yoshizaki F."/>
            <person name="Wada S."/>
            <person name="Zhang C."/>
            <person name="Hyatt P.D."/>
            <person name="Larimer F."/>
            <person name="Detter C."/>
            <person name="Doggett N."/>
            <person name="Glavina T."/>
            <person name="Hawkins T."/>
            <person name="Richardson P."/>
            <person name="Lucas S."/>
            <person name="Kohara Y."/>
            <person name="Levine M."/>
            <person name="Satoh N."/>
            <person name="Rokhsar D.S."/>
        </authorList>
    </citation>
    <scope>NUCLEOTIDE SEQUENCE [LARGE SCALE GENOMIC DNA]</scope>
</reference>
<dbReference type="EMBL" id="EAAA01001572">
    <property type="status" value="NOT_ANNOTATED_CDS"/>
    <property type="molecule type" value="Genomic_DNA"/>
</dbReference>
<protein>
    <recommendedName>
        <fullName evidence="19">Neutral amino acid transporter 9</fullName>
    </recommendedName>
    <alternativeName>
        <fullName evidence="20">Solute carrier family 38 member 9</fullName>
    </alternativeName>
</protein>
<dbReference type="GO" id="GO:0031902">
    <property type="term" value="C:late endosome membrane"/>
    <property type="evidence" value="ECO:0007669"/>
    <property type="project" value="UniProtKB-SubCell"/>
</dbReference>
<dbReference type="GeneID" id="100186482"/>
<keyword evidence="11" id="KW-1015">Disulfide bond</keyword>
<evidence type="ECO:0000256" key="13">
    <source>
        <dbReference type="ARBA" id="ARBA00023228"/>
    </source>
</evidence>
<feature type="region of interest" description="Disordered" evidence="21">
    <location>
        <begin position="1"/>
        <end position="33"/>
    </location>
</feature>
<dbReference type="KEGG" id="cin:100186482"/>
<evidence type="ECO:0000256" key="12">
    <source>
        <dbReference type="ARBA" id="ARBA00023180"/>
    </source>
</evidence>
<dbReference type="GO" id="GO:0046872">
    <property type="term" value="F:metal ion binding"/>
    <property type="evidence" value="ECO:0007669"/>
    <property type="project" value="UniProtKB-KW"/>
</dbReference>
<evidence type="ECO:0000256" key="15">
    <source>
        <dbReference type="ARBA" id="ARBA00036878"/>
    </source>
</evidence>
<evidence type="ECO:0000256" key="14">
    <source>
        <dbReference type="ARBA" id="ARBA00036663"/>
    </source>
</evidence>
<evidence type="ECO:0000256" key="19">
    <source>
        <dbReference type="ARBA" id="ARBA00040233"/>
    </source>
</evidence>
<comment type="similarity">
    <text evidence="18">Belongs to the amino acid/polyamine transporter 2 family. SLC38A9 subfamily.</text>
</comment>
<dbReference type="Ensembl" id="ENSCINT00000013975.3">
    <property type="protein sequence ID" value="ENSCINP00000013975.3"/>
    <property type="gene ID" value="ENSCING00000006811.3"/>
</dbReference>
<dbReference type="RefSeq" id="XP_002131166.1">
    <property type="nucleotide sequence ID" value="XM_002131130.3"/>
</dbReference>
<evidence type="ECO:0000256" key="22">
    <source>
        <dbReference type="SAM" id="Phobius"/>
    </source>
</evidence>
<comment type="subcellular location">
    <subcellularLocation>
        <location evidence="1">Late endosome membrane</location>
        <topology evidence="1">Multi-pass membrane protein</topology>
    </subcellularLocation>
    <subcellularLocation>
        <location evidence="2">Lysosome membrane</location>
        <topology evidence="2">Multi-pass membrane protein</topology>
    </subcellularLocation>
</comment>
<feature type="transmembrane region" description="Helical" evidence="22">
    <location>
        <begin position="115"/>
        <end position="138"/>
    </location>
</feature>
<feature type="transmembrane region" description="Helical" evidence="22">
    <location>
        <begin position="402"/>
        <end position="426"/>
    </location>
</feature>
<keyword evidence="7" id="KW-0029">Amino-acid transport</keyword>
<accession>A0A1W2WHB1</accession>
<evidence type="ECO:0000256" key="3">
    <source>
        <dbReference type="ARBA" id="ARBA00022448"/>
    </source>
</evidence>
<feature type="transmembrane region" description="Helical" evidence="22">
    <location>
        <begin position="336"/>
        <end position="359"/>
    </location>
</feature>
<keyword evidence="5" id="KW-0479">Metal-binding</keyword>
<evidence type="ECO:0000256" key="4">
    <source>
        <dbReference type="ARBA" id="ARBA00022692"/>
    </source>
</evidence>
<keyword evidence="10 22" id="KW-0472">Membrane</keyword>
<dbReference type="InParanoid" id="F6UMK9"/>
<evidence type="ECO:0000256" key="5">
    <source>
        <dbReference type="ARBA" id="ARBA00022723"/>
    </source>
</evidence>
<dbReference type="OrthoDB" id="294730at2759"/>
<dbReference type="Pfam" id="PF01490">
    <property type="entry name" value="Aa_trans"/>
    <property type="match status" value="1"/>
</dbReference>
<reference evidence="24" key="2">
    <citation type="journal article" date="2008" name="Genome Biol.">
        <title>Improved genome assembly and evidence-based global gene model set for the chordate Ciona intestinalis: new insight into intron and operon populations.</title>
        <authorList>
            <person name="Satou Y."/>
            <person name="Mineta K."/>
            <person name="Ogasawara M."/>
            <person name="Sasakura Y."/>
            <person name="Shoguchi E."/>
            <person name="Ueno K."/>
            <person name="Yamada L."/>
            <person name="Matsumoto J."/>
            <person name="Wasserscheid J."/>
            <person name="Dewar K."/>
            <person name="Wiley G.B."/>
            <person name="Macmil S.L."/>
            <person name="Roe B.A."/>
            <person name="Zeller R.W."/>
            <person name="Hastings K.E."/>
            <person name="Lemaire P."/>
            <person name="Lindquist E."/>
            <person name="Endo T."/>
            <person name="Hotta K."/>
            <person name="Inaba K."/>
        </authorList>
    </citation>
    <scope>NUCLEOTIDE SEQUENCE [LARGE SCALE GENOMIC DNA]</scope>
    <source>
        <strain evidence="24">wild type</strain>
    </source>
</reference>
<evidence type="ECO:0000256" key="20">
    <source>
        <dbReference type="ARBA" id="ARBA00042870"/>
    </source>
</evidence>
<evidence type="ECO:0000256" key="10">
    <source>
        <dbReference type="ARBA" id="ARBA00023136"/>
    </source>
</evidence>
<gene>
    <name evidence="24" type="primary">LOC100186482</name>
</gene>
<comment type="catalytic activity">
    <reaction evidence="16">
        <text>L-leucine(in) = L-leucine(out)</text>
        <dbReference type="Rhea" id="RHEA:73011"/>
        <dbReference type="ChEBI" id="CHEBI:57427"/>
    </reaction>
</comment>
<evidence type="ECO:0000256" key="18">
    <source>
        <dbReference type="ARBA" id="ARBA00038442"/>
    </source>
</evidence>
<name>F6UMK9_CIOIN</name>
<dbReference type="GO" id="GO:0015179">
    <property type="term" value="F:L-amino acid transmembrane transporter activity"/>
    <property type="evidence" value="ECO:0000318"/>
    <property type="project" value="GO_Central"/>
</dbReference>
<evidence type="ECO:0000256" key="17">
    <source>
        <dbReference type="ARBA" id="ARBA00036984"/>
    </source>
</evidence>
<evidence type="ECO:0000259" key="23">
    <source>
        <dbReference type="Pfam" id="PF01490"/>
    </source>
</evidence>
<evidence type="ECO:0000313" key="24">
    <source>
        <dbReference type="Ensembl" id="ENSCINP00000013975.3"/>
    </source>
</evidence>
<keyword evidence="6" id="KW-0967">Endosome</keyword>
<feature type="transmembrane region" description="Helical" evidence="22">
    <location>
        <begin position="438"/>
        <end position="458"/>
    </location>
</feature>
<evidence type="ECO:0000256" key="16">
    <source>
        <dbReference type="ARBA" id="ARBA00036887"/>
    </source>
</evidence>
<keyword evidence="13" id="KW-0458">Lysosome</keyword>
<dbReference type="Proteomes" id="UP000008144">
    <property type="component" value="Chromosome 2"/>
</dbReference>
<keyword evidence="8 22" id="KW-1133">Transmembrane helix</keyword>
<dbReference type="GO" id="GO:0003333">
    <property type="term" value="P:amino acid transmembrane transport"/>
    <property type="evidence" value="ECO:0000318"/>
    <property type="project" value="GO_Central"/>
</dbReference>
<evidence type="ECO:0000256" key="7">
    <source>
        <dbReference type="ARBA" id="ARBA00022970"/>
    </source>
</evidence>
<dbReference type="PANTHER" id="PTHR22950:SF244">
    <property type="entry name" value="NEUTRAL AMINO ACID TRANSPORTER 9"/>
    <property type="match status" value="1"/>
</dbReference>
<reference evidence="24" key="4">
    <citation type="submission" date="2025-09" db="UniProtKB">
        <authorList>
            <consortium name="Ensembl"/>
        </authorList>
    </citation>
    <scope>IDENTIFICATION</scope>
</reference>
<dbReference type="HOGENOM" id="CLU_037564_0_0_1"/>
<dbReference type="InterPro" id="IPR013057">
    <property type="entry name" value="AA_transpt_TM"/>
</dbReference>
<keyword evidence="12" id="KW-0325">Glycoprotein</keyword>
<evidence type="ECO:0000256" key="11">
    <source>
        <dbReference type="ARBA" id="ARBA00023157"/>
    </source>
</evidence>
<evidence type="ECO:0000256" key="6">
    <source>
        <dbReference type="ARBA" id="ARBA00022753"/>
    </source>
</evidence>
<feature type="domain" description="Amino acid transporter transmembrane" evidence="23">
    <location>
        <begin position="36"/>
        <end position="455"/>
    </location>
</feature>
<feature type="transmembrane region" description="Helical" evidence="22">
    <location>
        <begin position="186"/>
        <end position="204"/>
    </location>
</feature>
<dbReference type="STRING" id="7719.ENSCINP00000013975"/>
<evidence type="ECO:0000256" key="8">
    <source>
        <dbReference type="ARBA" id="ARBA00022989"/>
    </source>
</evidence>
<feature type="transmembrane region" description="Helical" evidence="22">
    <location>
        <begin position="379"/>
        <end position="396"/>
    </location>
</feature>
<comment type="catalytic activity">
    <reaction evidence="14">
        <text>L-asparagine(out) = L-asparagine(in)</text>
        <dbReference type="Rhea" id="RHEA:73423"/>
        <dbReference type="ChEBI" id="CHEBI:58048"/>
    </reaction>
</comment>
<keyword evidence="9" id="KW-0915">Sodium</keyword>
<dbReference type="GeneTree" id="ENSGT00390000005646"/>
<keyword evidence="3" id="KW-0813">Transport</keyword>
<comment type="catalytic activity">
    <reaction evidence="15">
        <text>L-glutamine(out) = L-glutamine(in)</text>
        <dbReference type="Rhea" id="RHEA:73419"/>
        <dbReference type="ChEBI" id="CHEBI:58359"/>
    </reaction>
</comment>
<feature type="transmembrane region" description="Helical" evidence="22">
    <location>
        <begin position="292"/>
        <end position="316"/>
    </location>
</feature>
<dbReference type="EMBL" id="EAAA01001573">
    <property type="status" value="NOT_ANNOTATED_CDS"/>
    <property type="molecule type" value="Genomic_DNA"/>
</dbReference>
<feature type="transmembrane region" description="Helical" evidence="22">
    <location>
        <begin position="259"/>
        <end position="280"/>
    </location>
</feature>
<feature type="transmembrane region" description="Helical" evidence="22">
    <location>
        <begin position="216"/>
        <end position="239"/>
    </location>
</feature>
<dbReference type="PANTHER" id="PTHR22950">
    <property type="entry name" value="AMINO ACID TRANSPORTER"/>
    <property type="match status" value="1"/>
</dbReference>
<keyword evidence="25" id="KW-1185">Reference proteome</keyword>
<evidence type="ECO:0000256" key="2">
    <source>
        <dbReference type="ARBA" id="ARBA00004155"/>
    </source>
</evidence>
<dbReference type="GO" id="GO:0005765">
    <property type="term" value="C:lysosomal membrane"/>
    <property type="evidence" value="ECO:0000318"/>
    <property type="project" value="GO_Central"/>
</dbReference>
<feature type="transmembrane region" description="Helical" evidence="22">
    <location>
        <begin position="38"/>
        <end position="58"/>
    </location>
</feature>
<keyword evidence="4 22" id="KW-0812">Transmembrane</keyword>
<reference evidence="24" key="3">
    <citation type="submission" date="2025-08" db="UniProtKB">
        <authorList>
            <consortium name="Ensembl"/>
        </authorList>
    </citation>
    <scope>IDENTIFICATION</scope>
</reference>
<comment type="catalytic activity">
    <reaction evidence="17">
        <text>L-tyrosine(in) = L-tyrosine(out)</text>
        <dbReference type="Rhea" id="RHEA:68572"/>
        <dbReference type="ChEBI" id="CHEBI:58315"/>
    </reaction>
</comment>